<dbReference type="Gene3D" id="3.30.230.10">
    <property type="match status" value="1"/>
</dbReference>
<keyword evidence="1" id="KW-0808">Transferase</keyword>
<dbReference type="InterPro" id="IPR020568">
    <property type="entry name" value="Ribosomal_Su5_D2-typ_SF"/>
</dbReference>
<evidence type="ECO:0000313" key="2">
    <source>
        <dbReference type="Proteomes" id="UP000092164"/>
    </source>
</evidence>
<dbReference type="GO" id="GO:0016301">
    <property type="term" value="F:kinase activity"/>
    <property type="evidence" value="ECO:0007669"/>
    <property type="project" value="UniProtKB-KW"/>
</dbReference>
<dbReference type="Proteomes" id="UP000092164">
    <property type="component" value="Unassembled WGS sequence"/>
</dbReference>
<dbReference type="KEGG" id="mart:BTR34_05950"/>
<keyword evidence="2" id="KW-1185">Reference proteome</keyword>
<dbReference type="STRING" id="1836467.BTR34_05950"/>
<evidence type="ECO:0000313" key="1">
    <source>
        <dbReference type="EMBL" id="OBR35319.1"/>
    </source>
</evidence>
<dbReference type="InterPro" id="IPR047765">
    <property type="entry name" value="GHMP_GYDIA-like"/>
</dbReference>
<gene>
    <name evidence="1" type="ORF">A9200_12180</name>
</gene>
<comment type="caution">
    <text evidence="1">The sequence shown here is derived from an EMBL/GenBank/DDBJ whole genome shotgun (WGS) entry which is preliminary data.</text>
</comment>
<proteinExistence type="predicted"/>
<organism evidence="1 2">
    <name type="scientific">Maribacter hydrothermalis</name>
    <dbReference type="NCBI Taxonomy" id="1836467"/>
    <lineage>
        <taxon>Bacteria</taxon>
        <taxon>Pseudomonadati</taxon>
        <taxon>Bacteroidota</taxon>
        <taxon>Flavobacteriia</taxon>
        <taxon>Flavobacteriales</taxon>
        <taxon>Flavobacteriaceae</taxon>
        <taxon>Maribacter</taxon>
    </lineage>
</organism>
<reference evidence="2" key="1">
    <citation type="submission" date="2016-06" db="EMBL/GenBank/DDBJ databases">
        <authorList>
            <person name="Zhan P."/>
        </authorList>
    </citation>
    <scope>NUCLEOTIDE SEQUENCE [LARGE SCALE GENOMIC DNA]</scope>
    <source>
        <strain evidence="2">T28</strain>
    </source>
</reference>
<accession>A0A1B7YXX0</accession>
<dbReference type="AlphaFoldDB" id="A0A1B7YXX0"/>
<dbReference type="NCBIfam" id="NF040656">
    <property type="entry name" value="GHMP_GYDIA"/>
    <property type="match status" value="1"/>
</dbReference>
<dbReference type="OrthoDB" id="5288719at2"/>
<sequence>MTNKFYSNGKLLLTGEYAILDGAMGLALPTKFGQTLQLRNKSTETIHWYGVDENNDTWFYAEFSKVDFKTVTTTDEATSDRLKQIFIETKRLNPDFLSKISENSIIETKFSFPMDWGLGTSSTLIANMATWADINPYQLLESTFGGSGYDIACATHNTAITYQRNGIEPRVNEVNFNPDFKDELFFVYLNQKKNSRDAISTYRNLDFNKVAFISKIDTITENILECSTLTEFENLLNEHEAILSETLQIPTIKDTLFSNYPRTIKSLGAWGGDFVLATGTEEDMLYFKNQGYKTVLPYSKMIL</sequence>
<dbReference type="InterPro" id="IPR014721">
    <property type="entry name" value="Ribsml_uS5_D2-typ_fold_subgr"/>
</dbReference>
<dbReference type="EMBL" id="LZFP01000052">
    <property type="protein sequence ID" value="OBR35319.1"/>
    <property type="molecule type" value="Genomic_DNA"/>
</dbReference>
<keyword evidence="1" id="KW-0418">Kinase</keyword>
<protein>
    <submittedName>
        <fullName evidence="1">GHMP kinase</fullName>
    </submittedName>
</protein>
<dbReference type="RefSeq" id="WP_068487398.1">
    <property type="nucleotide sequence ID" value="NZ_CP018760.1"/>
</dbReference>
<name>A0A1B7YXX0_9FLAO</name>
<dbReference type="SUPFAM" id="SSF54211">
    <property type="entry name" value="Ribosomal protein S5 domain 2-like"/>
    <property type="match status" value="1"/>
</dbReference>